<evidence type="ECO:0008006" key="3">
    <source>
        <dbReference type="Google" id="ProtNLM"/>
    </source>
</evidence>
<name>A0ABS3JP46_9BACT</name>
<keyword evidence="2" id="KW-1185">Reference proteome</keyword>
<dbReference type="RefSeq" id="WP_207330642.1">
    <property type="nucleotide sequence ID" value="NZ_JAFMYW010000006.1"/>
</dbReference>
<dbReference type="Proteomes" id="UP000664628">
    <property type="component" value="Unassembled WGS sequence"/>
</dbReference>
<organism evidence="1 2">
    <name type="scientific">Fibrella forsythiae</name>
    <dbReference type="NCBI Taxonomy" id="2817061"/>
    <lineage>
        <taxon>Bacteria</taxon>
        <taxon>Pseudomonadati</taxon>
        <taxon>Bacteroidota</taxon>
        <taxon>Cytophagia</taxon>
        <taxon>Cytophagales</taxon>
        <taxon>Spirosomataceae</taxon>
        <taxon>Fibrella</taxon>
    </lineage>
</organism>
<dbReference type="EMBL" id="JAFMYW010000006">
    <property type="protein sequence ID" value="MBO0950687.1"/>
    <property type="molecule type" value="Genomic_DNA"/>
</dbReference>
<sequence>MSNKVNHSKKWLISRLKTSGSKREYITNGSYAEDRQRMNSDAFDDLPKFESISRSTQFYNGKINDTLLKRFLETQIGLDWDEVYEKIQERIPTKLKEYHQVICWFVADRIKIVDDKAFDLREQKFINFDKVFVVGNIHKDFVVSPDDNKLYRFSDFGDKLKADYISQ</sequence>
<accession>A0ABS3JP46</accession>
<protein>
    <recommendedName>
        <fullName evidence="3">DUF4238 domain-containing protein</fullName>
    </recommendedName>
</protein>
<evidence type="ECO:0000313" key="1">
    <source>
        <dbReference type="EMBL" id="MBO0950687.1"/>
    </source>
</evidence>
<reference evidence="1 2" key="1">
    <citation type="submission" date="2021-03" db="EMBL/GenBank/DDBJ databases">
        <title>Fibrella sp. HMF5405 genome sequencing and assembly.</title>
        <authorList>
            <person name="Kang H."/>
            <person name="Kim H."/>
            <person name="Bae S."/>
            <person name="Joh K."/>
        </authorList>
    </citation>
    <scope>NUCLEOTIDE SEQUENCE [LARGE SCALE GENOMIC DNA]</scope>
    <source>
        <strain evidence="1 2">HMF5405</strain>
    </source>
</reference>
<proteinExistence type="predicted"/>
<gene>
    <name evidence="1" type="ORF">J2I46_18990</name>
</gene>
<comment type="caution">
    <text evidence="1">The sequence shown here is derived from an EMBL/GenBank/DDBJ whole genome shotgun (WGS) entry which is preliminary data.</text>
</comment>
<evidence type="ECO:0000313" key="2">
    <source>
        <dbReference type="Proteomes" id="UP000664628"/>
    </source>
</evidence>